<dbReference type="InterPro" id="IPR000462">
    <property type="entry name" value="CDP-OH_P_trans"/>
</dbReference>
<dbReference type="Gene3D" id="1.20.120.1760">
    <property type="match status" value="1"/>
</dbReference>
<protein>
    <submittedName>
        <fullName evidence="4">CDP-alcohol phosphatidyltransferase family protein</fullName>
    </submittedName>
</protein>
<organism evidence="4 5">
    <name type="scientific">Microvenator marinus</name>
    <dbReference type="NCBI Taxonomy" id="2600177"/>
    <lineage>
        <taxon>Bacteria</taxon>
        <taxon>Deltaproteobacteria</taxon>
        <taxon>Bradymonadales</taxon>
        <taxon>Microvenatoraceae</taxon>
        <taxon>Microvenator</taxon>
    </lineage>
</organism>
<sequence length="303" mass="33515">MGARVSFVQRVRDSIVLKSPDVEEPIDAYFHRRLAALVTAAVHPTPLRPDHITWMSLFIGWVASAVMALTVFDVVGDYGYIAAAALLLISVVLDCADGQLARARGGGTRMGRILDGLVDSAVLVPFYVFMGIDILLRHGWPYFALAAVAGFGAWIQIMVYDRAKSVYLANTRPGAHADGVETMEEVLAEYEEIKRSGTLFERFMMHTYINGQLKLSEKFSGSGALNLREVTEESAQAYRARFRPTMRLASILGLGTHMFFIYGGVLLLGWSQWGTVATQVVFVTLFIPMFLVISRIKVMNQAP</sequence>
<evidence type="ECO:0000256" key="2">
    <source>
        <dbReference type="RuleBase" id="RU003750"/>
    </source>
</evidence>
<dbReference type="GO" id="GO:0008654">
    <property type="term" value="P:phospholipid biosynthetic process"/>
    <property type="evidence" value="ECO:0007669"/>
    <property type="project" value="InterPro"/>
</dbReference>
<feature type="transmembrane region" description="Helical" evidence="3">
    <location>
        <begin position="276"/>
        <end position="293"/>
    </location>
</feature>
<keyword evidence="3" id="KW-0472">Membrane</keyword>
<evidence type="ECO:0000313" key="5">
    <source>
        <dbReference type="Proteomes" id="UP000321595"/>
    </source>
</evidence>
<dbReference type="Pfam" id="PF01066">
    <property type="entry name" value="CDP-OH_P_transf"/>
    <property type="match status" value="1"/>
</dbReference>
<comment type="similarity">
    <text evidence="2">Belongs to the CDP-alcohol phosphatidyltransferase class-I family.</text>
</comment>
<dbReference type="Proteomes" id="UP000321595">
    <property type="component" value="Chromosome"/>
</dbReference>
<dbReference type="OrthoDB" id="9785831at2"/>
<evidence type="ECO:0000256" key="3">
    <source>
        <dbReference type="SAM" id="Phobius"/>
    </source>
</evidence>
<evidence type="ECO:0000313" key="4">
    <source>
        <dbReference type="EMBL" id="QED27690.1"/>
    </source>
</evidence>
<keyword evidence="3" id="KW-1133">Transmembrane helix</keyword>
<gene>
    <name evidence="4" type="ORF">FRD01_10685</name>
</gene>
<dbReference type="InterPro" id="IPR048254">
    <property type="entry name" value="CDP_ALCOHOL_P_TRANSF_CS"/>
</dbReference>
<feature type="transmembrane region" description="Helical" evidence="3">
    <location>
        <begin position="248"/>
        <end position="270"/>
    </location>
</feature>
<dbReference type="GO" id="GO:0016020">
    <property type="term" value="C:membrane"/>
    <property type="evidence" value="ECO:0007669"/>
    <property type="project" value="InterPro"/>
</dbReference>
<dbReference type="InterPro" id="IPR043130">
    <property type="entry name" value="CDP-OH_PTrfase_TM_dom"/>
</dbReference>
<dbReference type="EMBL" id="CP042467">
    <property type="protein sequence ID" value="QED27690.1"/>
    <property type="molecule type" value="Genomic_DNA"/>
</dbReference>
<keyword evidence="3" id="KW-0812">Transmembrane</keyword>
<dbReference type="KEGG" id="bbae:FRD01_10685"/>
<feature type="transmembrane region" description="Helical" evidence="3">
    <location>
        <begin position="78"/>
        <end position="96"/>
    </location>
</feature>
<dbReference type="PROSITE" id="PS00379">
    <property type="entry name" value="CDP_ALCOHOL_P_TRANSF"/>
    <property type="match status" value="1"/>
</dbReference>
<evidence type="ECO:0000256" key="1">
    <source>
        <dbReference type="ARBA" id="ARBA00022679"/>
    </source>
</evidence>
<proteinExistence type="inferred from homology"/>
<feature type="transmembrane region" description="Helical" evidence="3">
    <location>
        <begin position="52"/>
        <end position="72"/>
    </location>
</feature>
<keyword evidence="1 2" id="KW-0808">Transferase</keyword>
<feature type="transmembrane region" description="Helical" evidence="3">
    <location>
        <begin position="142"/>
        <end position="160"/>
    </location>
</feature>
<dbReference type="GO" id="GO:0016780">
    <property type="term" value="F:phosphotransferase activity, for other substituted phosphate groups"/>
    <property type="evidence" value="ECO:0007669"/>
    <property type="project" value="InterPro"/>
</dbReference>
<dbReference type="AlphaFoldDB" id="A0A5B8XQ12"/>
<accession>A0A5B8XQ12</accession>
<keyword evidence="5" id="KW-1185">Reference proteome</keyword>
<feature type="transmembrane region" description="Helical" evidence="3">
    <location>
        <begin position="117"/>
        <end position="136"/>
    </location>
</feature>
<name>A0A5B8XQ12_9DELT</name>
<reference evidence="4 5" key="1">
    <citation type="submission" date="2019-08" db="EMBL/GenBank/DDBJ databases">
        <authorList>
            <person name="Liang Q."/>
        </authorList>
    </citation>
    <scope>NUCLEOTIDE SEQUENCE [LARGE SCALE GENOMIC DNA]</scope>
    <source>
        <strain evidence="4 5">V1718</strain>
    </source>
</reference>